<dbReference type="EMBL" id="BT052709">
    <property type="protein sequence ID" value="ACJ85373.1"/>
    <property type="molecule type" value="mRNA"/>
</dbReference>
<sequence>MKTKKNMMTMMMFEALKEVKDKVNEDDEIHQEQEQQNRSCCSPQPVLAHCFVQISSQKSLILCCFVPLFVHTTRHR</sequence>
<reference evidence="1" key="1">
    <citation type="submission" date="2008-12" db="EMBL/GenBank/DDBJ databases">
        <title>Medicago truncatula full length cdna cloning project.</title>
        <authorList>
            <person name="Moskal W."/>
            <person name="Chan A."/>
            <person name="Cheung F."/>
            <person name="Xiao Y."/>
            <person name="Town C.D."/>
        </authorList>
    </citation>
    <scope>NUCLEOTIDE SEQUENCE</scope>
</reference>
<name>B7FKT9_MEDTR</name>
<dbReference type="AlphaFoldDB" id="B7FKT9"/>
<evidence type="ECO:0000313" key="1">
    <source>
        <dbReference type="EMBL" id="ACJ85373.1"/>
    </source>
</evidence>
<organism evidence="1">
    <name type="scientific">Medicago truncatula</name>
    <name type="common">Barrel medic</name>
    <name type="synonym">Medicago tribuloides</name>
    <dbReference type="NCBI Taxonomy" id="3880"/>
    <lineage>
        <taxon>Eukaryota</taxon>
        <taxon>Viridiplantae</taxon>
        <taxon>Streptophyta</taxon>
        <taxon>Embryophyta</taxon>
        <taxon>Tracheophyta</taxon>
        <taxon>Spermatophyta</taxon>
        <taxon>Magnoliopsida</taxon>
        <taxon>eudicotyledons</taxon>
        <taxon>Gunneridae</taxon>
        <taxon>Pentapetalae</taxon>
        <taxon>rosids</taxon>
        <taxon>fabids</taxon>
        <taxon>Fabales</taxon>
        <taxon>Fabaceae</taxon>
        <taxon>Papilionoideae</taxon>
        <taxon>50 kb inversion clade</taxon>
        <taxon>NPAAA clade</taxon>
        <taxon>Hologalegina</taxon>
        <taxon>IRL clade</taxon>
        <taxon>Trifolieae</taxon>
        <taxon>Medicago</taxon>
    </lineage>
</organism>
<protein>
    <submittedName>
        <fullName evidence="1">Uncharacterized protein</fullName>
    </submittedName>
</protein>
<proteinExistence type="evidence at transcript level"/>
<accession>B7FKT9</accession>